<reference evidence="5 6" key="1">
    <citation type="submission" date="2019-02" db="EMBL/GenBank/DDBJ databases">
        <title>The draft genome of Kosakonia quasisacchari strain WCHKQ120001.</title>
        <authorList>
            <person name="Wang C."/>
            <person name="Feng Y."/>
            <person name="Zong Z."/>
        </authorList>
    </citation>
    <scope>NUCLEOTIDE SEQUENCE [LARGE SCALE GENOMIC DNA]</scope>
    <source>
        <strain evidence="5 6">WCHKQ120001</strain>
    </source>
</reference>
<protein>
    <recommendedName>
        <fullName evidence="1">pyr operon leader peptide</fullName>
    </recommendedName>
    <alternativeName>
        <fullName evidence="4">pyrBI operon attenuator</fullName>
    </alternativeName>
</protein>
<evidence type="ECO:0000256" key="3">
    <source>
        <dbReference type="ARBA" id="ARBA00022975"/>
    </source>
</evidence>
<dbReference type="EMBL" id="SJOP01000003">
    <property type="protein sequence ID" value="TCC13958.1"/>
    <property type="molecule type" value="Genomic_DNA"/>
</dbReference>
<evidence type="ECO:0000256" key="2">
    <source>
        <dbReference type="ARBA" id="ARBA00022623"/>
    </source>
</evidence>
<keyword evidence="2" id="KW-0428">Leader peptide</keyword>
<dbReference type="Pfam" id="PF08052">
    <property type="entry name" value="PyrBI_leader"/>
    <property type="match status" value="1"/>
</dbReference>
<comment type="caution">
    <text evidence="5">The sequence shown here is derived from an EMBL/GenBank/DDBJ whole genome shotgun (WGS) entry which is preliminary data.</text>
</comment>
<keyword evidence="6" id="KW-1185">Reference proteome</keyword>
<organism evidence="5 6">
    <name type="scientific">Kosakonia quasisacchari</name>
    <dbReference type="NCBI Taxonomy" id="2529380"/>
    <lineage>
        <taxon>Bacteria</taxon>
        <taxon>Pseudomonadati</taxon>
        <taxon>Pseudomonadota</taxon>
        <taxon>Gammaproteobacteria</taxon>
        <taxon>Enterobacterales</taxon>
        <taxon>Enterobacteriaceae</taxon>
        <taxon>Kosakonia</taxon>
    </lineage>
</organism>
<dbReference type="Proteomes" id="UP000291793">
    <property type="component" value="Unassembled WGS sequence"/>
</dbReference>
<dbReference type="InterPro" id="IPR012602">
    <property type="entry name" value="PyrBI_leader"/>
</dbReference>
<sequence length="39" mass="4293">MPGGRMVQCVRQTVLPRLKKGAGLPFSFPVVNPIPQPLY</sequence>
<dbReference type="AlphaFoldDB" id="A0A4R0HTV5"/>
<accession>A0A4R0HTV5</accession>
<evidence type="ECO:0000313" key="6">
    <source>
        <dbReference type="Proteomes" id="UP000291793"/>
    </source>
</evidence>
<proteinExistence type="predicted"/>
<gene>
    <name evidence="5" type="ORF">E0L21_05190</name>
</gene>
<dbReference type="GO" id="GO:0006221">
    <property type="term" value="P:pyrimidine nucleotide biosynthetic process"/>
    <property type="evidence" value="ECO:0007669"/>
    <property type="project" value="UniProtKB-KW"/>
</dbReference>
<evidence type="ECO:0000313" key="5">
    <source>
        <dbReference type="EMBL" id="TCC13958.1"/>
    </source>
</evidence>
<evidence type="ECO:0000256" key="1">
    <source>
        <dbReference type="ARBA" id="ARBA00016561"/>
    </source>
</evidence>
<evidence type="ECO:0000256" key="4">
    <source>
        <dbReference type="ARBA" id="ARBA00030895"/>
    </source>
</evidence>
<dbReference type="GO" id="GO:0019856">
    <property type="term" value="P:pyrimidine nucleobase biosynthetic process"/>
    <property type="evidence" value="ECO:0007669"/>
    <property type="project" value="InterPro"/>
</dbReference>
<name>A0A4R0HTV5_9ENTR</name>
<dbReference type="OrthoDB" id="6624836at2"/>
<keyword evidence="3" id="KW-0665">Pyrimidine biosynthesis</keyword>